<name>A0A2N3VEW3_9NOCA</name>
<dbReference type="PANTHER" id="PTHR43194">
    <property type="entry name" value="HYDROLASE ALPHA/BETA FOLD FAMILY"/>
    <property type="match status" value="1"/>
</dbReference>
<keyword evidence="3" id="KW-1185">Reference proteome</keyword>
<evidence type="ECO:0000313" key="3">
    <source>
        <dbReference type="Proteomes" id="UP000233766"/>
    </source>
</evidence>
<dbReference type="InterPro" id="IPR000073">
    <property type="entry name" value="AB_hydrolase_1"/>
</dbReference>
<reference evidence="2 3" key="1">
    <citation type="submission" date="2017-12" db="EMBL/GenBank/DDBJ databases">
        <title>Sequencing the genomes of 1000 Actinobacteria strains.</title>
        <authorList>
            <person name="Klenk H.-P."/>
        </authorList>
    </citation>
    <scope>NUCLEOTIDE SEQUENCE [LARGE SCALE GENOMIC DNA]</scope>
    <source>
        <strain evidence="2 3">DSM 44489</strain>
    </source>
</reference>
<evidence type="ECO:0000259" key="1">
    <source>
        <dbReference type="Pfam" id="PF12697"/>
    </source>
</evidence>
<dbReference type="Gene3D" id="3.40.50.1820">
    <property type="entry name" value="alpha/beta hydrolase"/>
    <property type="match status" value="1"/>
</dbReference>
<proteinExistence type="predicted"/>
<dbReference type="SUPFAM" id="SSF53474">
    <property type="entry name" value="alpha/beta-Hydrolases"/>
    <property type="match status" value="1"/>
</dbReference>
<gene>
    <name evidence="2" type="ORF">ATK86_4599</name>
</gene>
<dbReference type="InterPro" id="IPR029058">
    <property type="entry name" value="AB_hydrolase_fold"/>
</dbReference>
<sequence>MITGTFGLTFTPMSIPNVAAMTTIPLHTTVHGSGPGIVLAHGAGGGIASNFGTLIPVLAAGHTVVASDYPGDDTPLNLDELADALVAAAVDAGVETFTIIGFSLGTAVAVRAAARHPDRVIGLLLTAGLAAPDNRARAAVRAWQDLLDRGAHESFARLVLLTGFSTEFVNSLPAETVDEMVRQTAASIPGGTRRQAALVETVDTTADLATLSVPTLVVATTADLLVDPANSRALAAAVPGAEYVEIAAGHVVMVERPDEWAKLLTGFLDRQASRSAR</sequence>
<evidence type="ECO:0000313" key="2">
    <source>
        <dbReference type="EMBL" id="PKV80180.1"/>
    </source>
</evidence>
<organism evidence="2 3">
    <name type="scientific">Nocardia fluminea</name>
    <dbReference type="NCBI Taxonomy" id="134984"/>
    <lineage>
        <taxon>Bacteria</taxon>
        <taxon>Bacillati</taxon>
        <taxon>Actinomycetota</taxon>
        <taxon>Actinomycetes</taxon>
        <taxon>Mycobacteriales</taxon>
        <taxon>Nocardiaceae</taxon>
        <taxon>Nocardia</taxon>
    </lineage>
</organism>
<dbReference type="AlphaFoldDB" id="A0A2N3VEW3"/>
<dbReference type="EMBL" id="PJMW01000002">
    <property type="protein sequence ID" value="PKV80180.1"/>
    <property type="molecule type" value="Genomic_DNA"/>
</dbReference>
<accession>A0A2N3VEW3</accession>
<dbReference type="InterPro" id="IPR050228">
    <property type="entry name" value="Carboxylesterase_BioH"/>
</dbReference>
<dbReference type="Pfam" id="PF12697">
    <property type="entry name" value="Abhydrolase_6"/>
    <property type="match status" value="1"/>
</dbReference>
<dbReference type="GO" id="GO:0003824">
    <property type="term" value="F:catalytic activity"/>
    <property type="evidence" value="ECO:0007669"/>
    <property type="project" value="UniProtKB-ARBA"/>
</dbReference>
<protein>
    <submittedName>
        <fullName evidence="2">Pimeloyl-ACP methyl ester carboxylesterase</fullName>
    </submittedName>
</protein>
<dbReference type="PANTHER" id="PTHR43194:SF5">
    <property type="entry name" value="PIMELOYL-[ACYL-CARRIER PROTEIN] METHYL ESTER ESTERASE"/>
    <property type="match status" value="1"/>
</dbReference>
<comment type="caution">
    <text evidence="2">The sequence shown here is derived from an EMBL/GenBank/DDBJ whole genome shotgun (WGS) entry which is preliminary data.</text>
</comment>
<feature type="domain" description="AB hydrolase-1" evidence="1">
    <location>
        <begin position="37"/>
        <end position="262"/>
    </location>
</feature>
<dbReference type="Proteomes" id="UP000233766">
    <property type="component" value="Unassembled WGS sequence"/>
</dbReference>